<dbReference type="PROSITE" id="PS51746">
    <property type="entry name" value="PPM_2"/>
    <property type="match status" value="1"/>
</dbReference>
<dbReference type="PANTHER" id="PTHR47992">
    <property type="entry name" value="PROTEIN PHOSPHATASE"/>
    <property type="match status" value="1"/>
</dbReference>
<keyword evidence="3" id="KW-1185">Reference proteome</keyword>
<organism evidence="2 3">
    <name type="scientific">Castilleja foliolosa</name>
    <dbReference type="NCBI Taxonomy" id="1961234"/>
    <lineage>
        <taxon>Eukaryota</taxon>
        <taxon>Viridiplantae</taxon>
        <taxon>Streptophyta</taxon>
        <taxon>Embryophyta</taxon>
        <taxon>Tracheophyta</taxon>
        <taxon>Spermatophyta</taxon>
        <taxon>Magnoliopsida</taxon>
        <taxon>eudicotyledons</taxon>
        <taxon>Gunneridae</taxon>
        <taxon>Pentapetalae</taxon>
        <taxon>asterids</taxon>
        <taxon>lamiids</taxon>
        <taxon>Lamiales</taxon>
        <taxon>Orobanchaceae</taxon>
        <taxon>Pedicularideae</taxon>
        <taxon>Castillejinae</taxon>
        <taxon>Castilleja</taxon>
    </lineage>
</organism>
<evidence type="ECO:0000313" key="2">
    <source>
        <dbReference type="EMBL" id="KAL3648767.1"/>
    </source>
</evidence>
<evidence type="ECO:0000313" key="3">
    <source>
        <dbReference type="Proteomes" id="UP001632038"/>
    </source>
</evidence>
<dbReference type="SMART" id="SM00332">
    <property type="entry name" value="PP2Cc"/>
    <property type="match status" value="1"/>
</dbReference>
<dbReference type="InterPro" id="IPR036457">
    <property type="entry name" value="PPM-type-like_dom_sf"/>
</dbReference>
<dbReference type="Pfam" id="PF00481">
    <property type="entry name" value="PP2C"/>
    <property type="match status" value="2"/>
</dbReference>
<evidence type="ECO:0000259" key="1">
    <source>
        <dbReference type="PROSITE" id="PS51746"/>
    </source>
</evidence>
<dbReference type="EMBL" id="JAVIJP010000007">
    <property type="protein sequence ID" value="KAL3648767.1"/>
    <property type="molecule type" value="Genomic_DNA"/>
</dbReference>
<dbReference type="Gene3D" id="3.60.40.10">
    <property type="entry name" value="PPM-type phosphatase domain"/>
    <property type="match status" value="2"/>
</dbReference>
<accession>A0ABD3E3Z1</accession>
<comment type="caution">
    <text evidence="2">The sequence shown here is derived from an EMBL/GenBank/DDBJ whole genome shotgun (WGS) entry which is preliminary data.</text>
</comment>
<name>A0ABD3E3Z1_9LAMI</name>
<dbReference type="CDD" id="cd00143">
    <property type="entry name" value="PP2Cc"/>
    <property type="match status" value="1"/>
</dbReference>
<protein>
    <recommendedName>
        <fullName evidence="1">PPM-type phosphatase domain-containing protein</fullName>
    </recommendedName>
</protein>
<gene>
    <name evidence="2" type="ORF">CASFOL_005170</name>
</gene>
<dbReference type="InterPro" id="IPR015655">
    <property type="entry name" value="PP2C"/>
</dbReference>
<proteinExistence type="predicted"/>
<dbReference type="SUPFAM" id="SSF81606">
    <property type="entry name" value="PP2C-like"/>
    <property type="match status" value="1"/>
</dbReference>
<feature type="domain" description="PPM-type phosphatase" evidence="1">
    <location>
        <begin position="54"/>
        <end position="256"/>
    </location>
</feature>
<dbReference type="AlphaFoldDB" id="A0ABD3E3Z1"/>
<dbReference type="Proteomes" id="UP001632038">
    <property type="component" value="Unassembled WGS sequence"/>
</dbReference>
<reference evidence="3" key="1">
    <citation type="journal article" date="2024" name="IScience">
        <title>Strigolactones Initiate the Formation of Haustorium-like Structures in Castilleja.</title>
        <authorList>
            <person name="Buerger M."/>
            <person name="Peterson D."/>
            <person name="Chory J."/>
        </authorList>
    </citation>
    <scope>NUCLEOTIDE SEQUENCE [LARGE SCALE GENOMIC DNA]</scope>
</reference>
<sequence>MRFKNLRFKLKAIKLRLVFGKSRKPEKGNKRTPWMMHVSHGYHVVDLDKPVNTSVAEFEPVVVQREQTKDCELWFFGVFDDGVGEAITKYMQSHFFNKMPKETRMRKKSKDAMERAHLNARSKANSIGEMGSATAIVINGEKLVMANMGDYKAVICRDGDAYQISRNWSLKLISGALRVSRKAEKSSELVVGYERIDSDTEFVILASTGVWEVMKYQEAVNLVRHIEDPQAAAECLATEALVRMSRSNISCLVIRFD</sequence>
<dbReference type="InterPro" id="IPR001932">
    <property type="entry name" value="PPM-type_phosphatase-like_dom"/>
</dbReference>